<reference evidence="1 2" key="1">
    <citation type="submission" date="2020-02" db="EMBL/GenBank/DDBJ databases">
        <authorList>
            <person name="Zheng R.K."/>
            <person name="Sun C.M."/>
        </authorList>
    </citation>
    <scope>NUCLEOTIDE SEQUENCE [LARGE SCALE GENOMIC DNA]</scope>
    <source>
        <strain evidence="2">rifampicinis</strain>
    </source>
</reference>
<dbReference type="RefSeq" id="WP_195172985.1">
    <property type="nucleotide sequence ID" value="NZ_CP062983.1"/>
</dbReference>
<name>A0A7S8EDE5_9CHLR</name>
<sequence length="63" mass="7527">MSVSNKSDQLEITVQEYLNPYNALLMHKVREKELMDRANEHRLATLKAQFERRARRIVRINNS</sequence>
<proteinExistence type="predicted"/>
<evidence type="ECO:0000313" key="2">
    <source>
        <dbReference type="Proteomes" id="UP000594468"/>
    </source>
</evidence>
<dbReference type="AlphaFoldDB" id="A0A7S8EDE5"/>
<dbReference type="KEGG" id="pmet:G4Y79_11295"/>
<protein>
    <submittedName>
        <fullName evidence="1">Uncharacterized protein</fullName>
    </submittedName>
</protein>
<dbReference type="Proteomes" id="UP000594468">
    <property type="component" value="Chromosome"/>
</dbReference>
<evidence type="ECO:0000313" key="1">
    <source>
        <dbReference type="EMBL" id="QPC84922.1"/>
    </source>
</evidence>
<dbReference type="EMBL" id="CP062983">
    <property type="protein sequence ID" value="QPC84922.1"/>
    <property type="molecule type" value="Genomic_DNA"/>
</dbReference>
<gene>
    <name evidence="1" type="ORF">G4Y79_11295</name>
</gene>
<organism evidence="1 2">
    <name type="scientific">Phototrophicus methaneseepsis</name>
    <dbReference type="NCBI Taxonomy" id="2710758"/>
    <lineage>
        <taxon>Bacteria</taxon>
        <taxon>Bacillati</taxon>
        <taxon>Chloroflexota</taxon>
        <taxon>Candidatus Thermofontia</taxon>
        <taxon>Phototrophicales</taxon>
        <taxon>Phototrophicaceae</taxon>
        <taxon>Phototrophicus</taxon>
    </lineage>
</organism>
<keyword evidence="2" id="KW-1185">Reference proteome</keyword>
<accession>A0A7S8EDE5</accession>